<dbReference type="Gene3D" id="1.10.533.10">
    <property type="entry name" value="Death Domain, Fas"/>
    <property type="match status" value="1"/>
</dbReference>
<dbReference type="PROSITE" id="PS50168">
    <property type="entry name" value="DED"/>
    <property type="match status" value="1"/>
</dbReference>
<organism evidence="2 3">
    <name type="scientific">Hucho hucho</name>
    <name type="common">huchen</name>
    <dbReference type="NCBI Taxonomy" id="62062"/>
    <lineage>
        <taxon>Eukaryota</taxon>
        <taxon>Metazoa</taxon>
        <taxon>Chordata</taxon>
        <taxon>Craniata</taxon>
        <taxon>Vertebrata</taxon>
        <taxon>Euteleostomi</taxon>
        <taxon>Actinopterygii</taxon>
        <taxon>Neopterygii</taxon>
        <taxon>Teleostei</taxon>
        <taxon>Protacanthopterygii</taxon>
        <taxon>Salmoniformes</taxon>
        <taxon>Salmonidae</taxon>
        <taxon>Salmoninae</taxon>
        <taxon>Hucho</taxon>
    </lineage>
</organism>
<dbReference type="PANTHER" id="PTHR48169">
    <property type="entry name" value="DED DOMAIN-CONTAINING PROTEIN"/>
    <property type="match status" value="1"/>
</dbReference>
<dbReference type="Proteomes" id="UP000314982">
    <property type="component" value="Unassembled WGS sequence"/>
</dbReference>
<accession>A0A4W5KD31</accession>
<dbReference type="InterPro" id="IPR001875">
    <property type="entry name" value="DED_dom"/>
</dbReference>
<proteinExistence type="predicted"/>
<name>A0A4W5KD31_9TELE</name>
<protein>
    <recommendedName>
        <fullName evidence="1">DED domain-containing protein</fullName>
    </recommendedName>
</protein>
<evidence type="ECO:0000259" key="1">
    <source>
        <dbReference type="PROSITE" id="PS50168"/>
    </source>
</evidence>
<keyword evidence="3" id="KW-1185">Reference proteome</keyword>
<sequence length="197" mass="22932">MAKGQLYQMIKRICDDLSSGECRRLLYLCGSLDTDNCGSDHVRDVLTSWLSRGPVGQLDLVELLFRLRRFDLLKKEFHISKQEVEGILGQNQALSDKYIPWMLMSDVSEDIGTEDLESLKFLLSGSLSRERLTSVKVKACFRHFTLYFITDKPDLIMGYRHRVNVETIYRGYRYRVNVETLPCEMQGAKFKIQKLNY</sequence>
<dbReference type="InterPro" id="IPR011029">
    <property type="entry name" value="DEATH-like_dom_sf"/>
</dbReference>
<dbReference type="STRING" id="62062.ENSHHUP00000015018"/>
<dbReference type="Ensembl" id="ENSHHUT00000015537.1">
    <property type="protein sequence ID" value="ENSHHUP00000015018.1"/>
    <property type="gene ID" value="ENSHHUG00000009306.1"/>
</dbReference>
<feature type="domain" description="DED" evidence="1">
    <location>
        <begin position="5"/>
        <end position="78"/>
    </location>
</feature>
<dbReference type="PANTHER" id="PTHR48169:SF3">
    <property type="entry name" value="CASP8 AND FADD LIKE APOPTOSIS REGULATOR"/>
    <property type="match status" value="1"/>
</dbReference>
<evidence type="ECO:0000313" key="2">
    <source>
        <dbReference type="Ensembl" id="ENSHHUP00000015018.1"/>
    </source>
</evidence>
<dbReference type="AlphaFoldDB" id="A0A4W5KD31"/>
<evidence type="ECO:0000313" key="3">
    <source>
        <dbReference type="Proteomes" id="UP000314982"/>
    </source>
</evidence>
<dbReference type="GO" id="GO:0042981">
    <property type="term" value="P:regulation of apoptotic process"/>
    <property type="evidence" value="ECO:0007669"/>
    <property type="project" value="InterPro"/>
</dbReference>
<reference evidence="2" key="3">
    <citation type="submission" date="2025-09" db="UniProtKB">
        <authorList>
            <consortium name="Ensembl"/>
        </authorList>
    </citation>
    <scope>IDENTIFICATION</scope>
</reference>
<reference evidence="3" key="1">
    <citation type="submission" date="2018-06" db="EMBL/GenBank/DDBJ databases">
        <title>Genome assembly of Danube salmon.</title>
        <authorList>
            <person name="Macqueen D.J."/>
            <person name="Gundappa M.K."/>
        </authorList>
    </citation>
    <scope>NUCLEOTIDE SEQUENCE [LARGE SCALE GENOMIC DNA]</scope>
</reference>
<reference evidence="2" key="2">
    <citation type="submission" date="2025-08" db="UniProtKB">
        <authorList>
            <consortium name="Ensembl"/>
        </authorList>
    </citation>
    <scope>IDENTIFICATION</scope>
</reference>